<dbReference type="Gene3D" id="3.30.300.20">
    <property type="match status" value="1"/>
</dbReference>
<dbReference type="Proteomes" id="UP001142610">
    <property type="component" value="Unassembled WGS sequence"/>
</dbReference>
<evidence type="ECO:0000313" key="2">
    <source>
        <dbReference type="Proteomes" id="UP001142610"/>
    </source>
</evidence>
<keyword evidence="2" id="KW-1185">Reference proteome</keyword>
<dbReference type="EMBL" id="JANIBC010000014">
    <property type="protein sequence ID" value="MCQ8186194.1"/>
    <property type="molecule type" value="Genomic_DNA"/>
</dbReference>
<comment type="caution">
    <text evidence="1">The sequence shown here is derived from an EMBL/GenBank/DDBJ whole genome shotgun (WGS) entry which is preliminary data.</text>
</comment>
<dbReference type="SUPFAM" id="SSF82784">
    <property type="entry name" value="OsmC-like"/>
    <property type="match status" value="1"/>
</dbReference>
<dbReference type="PANTHER" id="PTHR42830:SF1">
    <property type="entry name" value="OSMOTICALLY INDUCIBLE FAMILY PROTEIN"/>
    <property type="match status" value="1"/>
</dbReference>
<gene>
    <name evidence="1" type="ORF">NOG11_12470</name>
</gene>
<accession>A0A9X2RIN1</accession>
<dbReference type="PANTHER" id="PTHR42830">
    <property type="entry name" value="OSMOTICALLY INDUCIBLE FAMILY PROTEIN"/>
    <property type="match status" value="1"/>
</dbReference>
<dbReference type="GO" id="GO:0004601">
    <property type="term" value="F:peroxidase activity"/>
    <property type="evidence" value="ECO:0007669"/>
    <property type="project" value="InterPro"/>
</dbReference>
<dbReference type="Pfam" id="PF02566">
    <property type="entry name" value="OsmC"/>
    <property type="match status" value="1"/>
</dbReference>
<dbReference type="InterPro" id="IPR003718">
    <property type="entry name" value="OsmC/Ohr_fam"/>
</dbReference>
<reference evidence="1" key="1">
    <citation type="submission" date="2022-07" db="EMBL/GenBank/DDBJ databases">
        <title>Parvularcula maris sp. nov., an algicidal bacterium isolated from seawater.</title>
        <authorList>
            <person name="Li F."/>
        </authorList>
    </citation>
    <scope>NUCLEOTIDE SEQUENCE</scope>
    <source>
        <strain evidence="1">BGMRC 0090</strain>
    </source>
</reference>
<dbReference type="RefSeq" id="WP_256620091.1">
    <property type="nucleotide sequence ID" value="NZ_JANIBC010000014.1"/>
</dbReference>
<dbReference type="GO" id="GO:0006979">
    <property type="term" value="P:response to oxidative stress"/>
    <property type="evidence" value="ECO:0007669"/>
    <property type="project" value="InterPro"/>
</dbReference>
<dbReference type="AlphaFoldDB" id="A0A9X2RIN1"/>
<protein>
    <submittedName>
        <fullName evidence="1">OsmC family protein</fullName>
    </submittedName>
</protein>
<dbReference type="InterPro" id="IPR036102">
    <property type="entry name" value="OsmC/Ohrsf"/>
</dbReference>
<organism evidence="1 2">
    <name type="scientific">Parvularcula maris</name>
    <dbReference type="NCBI Taxonomy" id="2965077"/>
    <lineage>
        <taxon>Bacteria</taxon>
        <taxon>Pseudomonadati</taxon>
        <taxon>Pseudomonadota</taxon>
        <taxon>Alphaproteobacteria</taxon>
        <taxon>Parvularculales</taxon>
        <taxon>Parvularculaceae</taxon>
        <taxon>Parvularcula</taxon>
    </lineage>
</organism>
<dbReference type="InterPro" id="IPR019904">
    <property type="entry name" value="Peroxiredoxin_OsmC"/>
</dbReference>
<dbReference type="InterPro" id="IPR052707">
    <property type="entry name" value="OsmC_Ohr_Peroxiredoxin"/>
</dbReference>
<dbReference type="InterPro" id="IPR015946">
    <property type="entry name" value="KH_dom-like_a/b"/>
</dbReference>
<dbReference type="NCBIfam" id="TIGR03562">
    <property type="entry name" value="osmo_induc_OsmC"/>
    <property type="match status" value="1"/>
</dbReference>
<name>A0A9X2RIN1_9PROT</name>
<proteinExistence type="predicted"/>
<sequence>MTTNTAKVHWNGGIKDGHGRISTGRDVLHEVPYGFASRFEDGPNTNPEELIAAAHAACFSMALSKELGDRDINAPAIETDCEITLDQKDGDFAITKSHLKVDLRAPGADRSTAEEAVESAAKNCPVSKLLNCEITHEAHYDV</sequence>
<evidence type="ECO:0000313" key="1">
    <source>
        <dbReference type="EMBL" id="MCQ8186194.1"/>
    </source>
</evidence>